<dbReference type="Proteomes" id="UP000645217">
    <property type="component" value="Unassembled WGS sequence"/>
</dbReference>
<dbReference type="AlphaFoldDB" id="A0A917VD78"/>
<proteinExistence type="predicted"/>
<organism evidence="2 3">
    <name type="scientific">Sphaerisporangium melleum</name>
    <dbReference type="NCBI Taxonomy" id="321316"/>
    <lineage>
        <taxon>Bacteria</taxon>
        <taxon>Bacillati</taxon>
        <taxon>Actinomycetota</taxon>
        <taxon>Actinomycetes</taxon>
        <taxon>Streptosporangiales</taxon>
        <taxon>Streptosporangiaceae</taxon>
        <taxon>Sphaerisporangium</taxon>
    </lineage>
</organism>
<dbReference type="InterPro" id="IPR000914">
    <property type="entry name" value="SBP_5_dom"/>
</dbReference>
<dbReference type="Gene3D" id="3.90.76.10">
    <property type="entry name" value="Dipeptide-binding Protein, Domain 1"/>
    <property type="match status" value="1"/>
</dbReference>
<name>A0A917VD78_9ACTN</name>
<dbReference type="GO" id="GO:0015833">
    <property type="term" value="P:peptide transport"/>
    <property type="evidence" value="ECO:0007669"/>
    <property type="project" value="TreeGrafter"/>
</dbReference>
<dbReference type="EMBL" id="BMNT01000001">
    <property type="protein sequence ID" value="GGK63064.1"/>
    <property type="molecule type" value="Genomic_DNA"/>
</dbReference>
<gene>
    <name evidence="2" type="ORF">GCM10007964_02740</name>
</gene>
<comment type="caution">
    <text evidence="2">The sequence shown here is derived from an EMBL/GenBank/DDBJ whole genome shotgun (WGS) entry which is preliminary data.</text>
</comment>
<dbReference type="InterPro" id="IPR030678">
    <property type="entry name" value="Peptide/Ni-bd"/>
</dbReference>
<dbReference type="InterPro" id="IPR039424">
    <property type="entry name" value="SBP_5"/>
</dbReference>
<protein>
    <submittedName>
        <fullName evidence="2">Peptide ABC transporter substrate-binding protein</fullName>
    </submittedName>
</protein>
<dbReference type="CDD" id="cd00995">
    <property type="entry name" value="PBP2_NikA_DppA_OppA_like"/>
    <property type="match status" value="1"/>
</dbReference>
<dbReference type="Gene3D" id="3.10.105.10">
    <property type="entry name" value="Dipeptide-binding Protein, Domain 3"/>
    <property type="match status" value="1"/>
</dbReference>
<evidence type="ECO:0000259" key="1">
    <source>
        <dbReference type="Pfam" id="PF00496"/>
    </source>
</evidence>
<dbReference type="PANTHER" id="PTHR30290:SF83">
    <property type="entry name" value="ABC TRANSPORTER SUBSTRATE-BINDING PROTEIN"/>
    <property type="match status" value="1"/>
</dbReference>
<reference evidence="2" key="2">
    <citation type="submission" date="2020-09" db="EMBL/GenBank/DDBJ databases">
        <authorList>
            <person name="Sun Q."/>
            <person name="Ohkuma M."/>
        </authorList>
    </citation>
    <scope>NUCLEOTIDE SEQUENCE</scope>
    <source>
        <strain evidence="2">JCM 13064</strain>
    </source>
</reference>
<evidence type="ECO:0000313" key="2">
    <source>
        <dbReference type="EMBL" id="GGK63064.1"/>
    </source>
</evidence>
<keyword evidence="3" id="KW-1185">Reference proteome</keyword>
<evidence type="ECO:0000313" key="3">
    <source>
        <dbReference type="Proteomes" id="UP000645217"/>
    </source>
</evidence>
<sequence>MTAAAGEIAVAICPPGRLLEPAEQGAECGSEAVSAMFTGLVEYIPGTAATRLAVASSITTKDNKVFTVRLKKGWRFHDGSEVKARNFVRAWNHAVSGDQDGSGYFTRIAGYDKVTASRGLAGLKVLGDHAFTITLARPYGGFVSLLTNSAFAPLPDMFFKDRAAYRRKPVGDGPFRFVSRSGDQITVERFDGYGGAAKPQVAKIVYRSFDVWDDAYKALVRGEIDFLPDLPRTTGLNGRVLERPYPGVHMLSMPMAHRKVAGNADFRRAISMAIPRDEVVKPFQGARVPADSFIPPPTPGRAAGACGKACRYDPAAARAALAKAQAAGFTPPKEFALYYNEDGGHGDWVKLVAKAVTKTFRGKLKVVPKGKATFGALLELMADGSPKGMSRWAWVEDGLHLADVLSTYRTGSEYNYGEYSNRRFDALLDAADRTTSKTKAASLYRRAEKVLAADMPAIPLFFYRSKVGYSENVSNVQLTPYGLLDIRTVKA</sequence>
<dbReference type="GO" id="GO:1904680">
    <property type="term" value="F:peptide transmembrane transporter activity"/>
    <property type="evidence" value="ECO:0007669"/>
    <property type="project" value="TreeGrafter"/>
</dbReference>
<dbReference type="GO" id="GO:0043190">
    <property type="term" value="C:ATP-binding cassette (ABC) transporter complex"/>
    <property type="evidence" value="ECO:0007669"/>
    <property type="project" value="InterPro"/>
</dbReference>
<feature type="domain" description="Solute-binding protein family 5" evidence="1">
    <location>
        <begin position="53"/>
        <end position="413"/>
    </location>
</feature>
<accession>A0A917VD78</accession>
<dbReference type="SUPFAM" id="SSF53850">
    <property type="entry name" value="Periplasmic binding protein-like II"/>
    <property type="match status" value="1"/>
</dbReference>
<dbReference type="PANTHER" id="PTHR30290">
    <property type="entry name" value="PERIPLASMIC BINDING COMPONENT OF ABC TRANSPORTER"/>
    <property type="match status" value="1"/>
</dbReference>
<dbReference type="Pfam" id="PF00496">
    <property type="entry name" value="SBP_bac_5"/>
    <property type="match status" value="1"/>
</dbReference>
<dbReference type="GO" id="GO:0042597">
    <property type="term" value="C:periplasmic space"/>
    <property type="evidence" value="ECO:0007669"/>
    <property type="project" value="UniProtKB-ARBA"/>
</dbReference>
<reference evidence="2" key="1">
    <citation type="journal article" date="2014" name="Int. J. Syst. Evol. Microbiol.">
        <title>Complete genome sequence of Corynebacterium casei LMG S-19264T (=DSM 44701T), isolated from a smear-ripened cheese.</title>
        <authorList>
            <consortium name="US DOE Joint Genome Institute (JGI-PGF)"/>
            <person name="Walter F."/>
            <person name="Albersmeier A."/>
            <person name="Kalinowski J."/>
            <person name="Ruckert C."/>
        </authorList>
    </citation>
    <scope>NUCLEOTIDE SEQUENCE</scope>
    <source>
        <strain evidence="2">JCM 13064</strain>
    </source>
</reference>
<dbReference type="Gene3D" id="3.40.190.10">
    <property type="entry name" value="Periplasmic binding protein-like II"/>
    <property type="match status" value="1"/>
</dbReference>
<dbReference type="PIRSF" id="PIRSF002741">
    <property type="entry name" value="MppA"/>
    <property type="match status" value="1"/>
</dbReference>